<feature type="domain" description="Cation/H+ exchanger transmembrane" evidence="11">
    <location>
        <begin position="40"/>
        <end position="283"/>
    </location>
</feature>
<protein>
    <recommendedName>
        <fullName evidence="11">Cation/H+ exchanger transmembrane domain-containing protein</fullName>
    </recommendedName>
</protein>
<comment type="subcellular location">
    <subcellularLocation>
        <location evidence="1">Membrane</location>
        <topology evidence="1">Multi-pass membrane protein</topology>
    </subcellularLocation>
</comment>
<dbReference type="PANTHER" id="PTHR43562">
    <property type="entry name" value="NAPA-TYPE SODIUM/HYDROGEN ANTIPORTER"/>
    <property type="match status" value="1"/>
</dbReference>
<keyword evidence="13" id="KW-1185">Reference proteome</keyword>
<dbReference type="AlphaFoldDB" id="A0A8H3FS31"/>
<keyword evidence="2" id="KW-0813">Transport</keyword>
<keyword evidence="8 10" id="KW-0472">Membrane</keyword>
<keyword evidence="7" id="KW-0406">Ion transport</keyword>
<feature type="transmembrane region" description="Helical" evidence="10">
    <location>
        <begin position="248"/>
        <end position="270"/>
    </location>
</feature>
<evidence type="ECO:0000256" key="8">
    <source>
        <dbReference type="ARBA" id="ARBA00023136"/>
    </source>
</evidence>
<feature type="transmembrane region" description="Helical" evidence="10">
    <location>
        <begin position="95"/>
        <end position="118"/>
    </location>
</feature>
<dbReference type="InterPro" id="IPR038770">
    <property type="entry name" value="Na+/solute_symporter_sf"/>
</dbReference>
<dbReference type="Pfam" id="PF00999">
    <property type="entry name" value="Na_H_Exchanger"/>
    <property type="match status" value="1"/>
</dbReference>
<keyword evidence="6" id="KW-0915">Sodium</keyword>
<dbReference type="GO" id="GO:0016020">
    <property type="term" value="C:membrane"/>
    <property type="evidence" value="ECO:0007669"/>
    <property type="project" value="UniProtKB-SubCell"/>
</dbReference>
<evidence type="ECO:0000256" key="5">
    <source>
        <dbReference type="ARBA" id="ARBA00022989"/>
    </source>
</evidence>
<dbReference type="Gene3D" id="1.20.1530.20">
    <property type="match status" value="2"/>
</dbReference>
<feature type="transmembrane region" description="Helical" evidence="10">
    <location>
        <begin position="222"/>
        <end position="242"/>
    </location>
</feature>
<name>A0A8H3FS31_9LECA</name>
<dbReference type="PANTHER" id="PTHR43562:SF3">
    <property type="entry name" value="SODIUM ION_PROTON EXCHANGER (EUROFUNG)"/>
    <property type="match status" value="1"/>
</dbReference>
<keyword evidence="9" id="KW-0739">Sodium transport</keyword>
<evidence type="ECO:0000256" key="7">
    <source>
        <dbReference type="ARBA" id="ARBA00023065"/>
    </source>
</evidence>
<comment type="caution">
    <text evidence="12">The sequence shown here is derived from an EMBL/GenBank/DDBJ whole genome shotgun (WGS) entry which is preliminary data.</text>
</comment>
<dbReference type="Proteomes" id="UP000664169">
    <property type="component" value="Unassembled WGS sequence"/>
</dbReference>
<dbReference type="GO" id="GO:0006814">
    <property type="term" value="P:sodium ion transport"/>
    <property type="evidence" value="ECO:0007669"/>
    <property type="project" value="UniProtKB-KW"/>
</dbReference>
<dbReference type="GO" id="GO:0015297">
    <property type="term" value="F:antiporter activity"/>
    <property type="evidence" value="ECO:0007669"/>
    <property type="project" value="UniProtKB-KW"/>
</dbReference>
<reference evidence="12" key="1">
    <citation type="submission" date="2021-03" db="EMBL/GenBank/DDBJ databases">
        <authorList>
            <person name="Tagirdzhanova G."/>
        </authorList>
    </citation>
    <scope>NUCLEOTIDE SEQUENCE</scope>
</reference>
<feature type="transmembrane region" description="Helical" evidence="10">
    <location>
        <begin position="365"/>
        <end position="386"/>
    </location>
</feature>
<evidence type="ECO:0000256" key="10">
    <source>
        <dbReference type="SAM" id="Phobius"/>
    </source>
</evidence>
<feature type="transmembrane region" description="Helical" evidence="10">
    <location>
        <begin position="189"/>
        <end position="210"/>
    </location>
</feature>
<gene>
    <name evidence="12" type="ORF">GOMPHAMPRED_005843</name>
</gene>
<sequence length="558" mass="60624">MDAALNYREPDIVSILILSSFLLVLNVGDHIVNSYLSCGLVAQILIGIAWGTSGAKLLNQDAENFITLLGYLGLIFLVFEGGLSTNVQALRKNLILSCVVAFTGISIPIALSFILIRLADATPLQSFAAGAALCSTSLGTTFTVLKTSGFAQTRLGSVLMSAAMLDDVVGLVMIQVISNLNGAFEPASIMRPVGVSIAFALISACFCSSMKYCAESMTRAPIAGRIIGCRHSAFVAQTLFLIGMVTAASYAGTSNLFATYLAGICVSWWYENDDVQKSTRDTRTGRVQNSAEDAAIPDSSAPIAAIQPTEKSIESCPDERDGAILMYKRYYLPIAEGIMKPFFFASIGFAIPIKQMFESGIIWRGFVYASLMIIAKMLTGLWLIQFDLSMLFRLKRTIYYIRRYSRHLLNKNERTVQPSIELSCSATRSEPAMEKSTDQMLSENAKTAKEIQPRTKKPCEDSPKQATSLYPVVILGTAMVARGEIGFLIATTARSNGIFAQASSQSLYLIIIWAVVLCTVVGPVFTGLLVKRVKSLQQVERSAAVNEREDPLGPWGLL</sequence>
<feature type="transmembrane region" description="Helical" evidence="10">
    <location>
        <begin position="469"/>
        <end position="490"/>
    </location>
</feature>
<keyword evidence="3" id="KW-0050">Antiport</keyword>
<feature type="transmembrane region" description="Helical" evidence="10">
    <location>
        <begin position="330"/>
        <end position="353"/>
    </location>
</feature>
<dbReference type="EMBL" id="CAJPDQ010000038">
    <property type="protein sequence ID" value="CAF9931196.1"/>
    <property type="molecule type" value="Genomic_DNA"/>
</dbReference>
<feature type="transmembrane region" description="Helical" evidence="10">
    <location>
        <begin position="12"/>
        <end position="28"/>
    </location>
</feature>
<organism evidence="12 13">
    <name type="scientific">Gomphillus americanus</name>
    <dbReference type="NCBI Taxonomy" id="1940652"/>
    <lineage>
        <taxon>Eukaryota</taxon>
        <taxon>Fungi</taxon>
        <taxon>Dikarya</taxon>
        <taxon>Ascomycota</taxon>
        <taxon>Pezizomycotina</taxon>
        <taxon>Lecanoromycetes</taxon>
        <taxon>OSLEUM clade</taxon>
        <taxon>Ostropomycetidae</taxon>
        <taxon>Ostropales</taxon>
        <taxon>Graphidaceae</taxon>
        <taxon>Gomphilloideae</taxon>
        <taxon>Gomphillus</taxon>
    </lineage>
</organism>
<evidence type="ECO:0000256" key="3">
    <source>
        <dbReference type="ARBA" id="ARBA00022449"/>
    </source>
</evidence>
<feature type="transmembrane region" description="Helical" evidence="10">
    <location>
        <begin position="124"/>
        <end position="145"/>
    </location>
</feature>
<evidence type="ECO:0000256" key="2">
    <source>
        <dbReference type="ARBA" id="ARBA00022448"/>
    </source>
</evidence>
<proteinExistence type="predicted"/>
<evidence type="ECO:0000256" key="9">
    <source>
        <dbReference type="ARBA" id="ARBA00023201"/>
    </source>
</evidence>
<dbReference type="GO" id="GO:1902600">
    <property type="term" value="P:proton transmembrane transport"/>
    <property type="evidence" value="ECO:0007669"/>
    <property type="project" value="InterPro"/>
</dbReference>
<evidence type="ECO:0000256" key="6">
    <source>
        <dbReference type="ARBA" id="ARBA00023053"/>
    </source>
</evidence>
<dbReference type="OrthoDB" id="1288932at2759"/>
<evidence type="ECO:0000313" key="12">
    <source>
        <dbReference type="EMBL" id="CAF9931196.1"/>
    </source>
</evidence>
<dbReference type="InterPro" id="IPR006153">
    <property type="entry name" value="Cation/H_exchanger_TM"/>
</dbReference>
<evidence type="ECO:0000259" key="11">
    <source>
        <dbReference type="Pfam" id="PF00999"/>
    </source>
</evidence>
<evidence type="ECO:0000313" key="13">
    <source>
        <dbReference type="Proteomes" id="UP000664169"/>
    </source>
</evidence>
<feature type="transmembrane region" description="Helical" evidence="10">
    <location>
        <begin position="35"/>
        <end position="53"/>
    </location>
</feature>
<feature type="transmembrane region" description="Helical" evidence="10">
    <location>
        <begin position="65"/>
        <end position="83"/>
    </location>
</feature>
<feature type="transmembrane region" description="Helical" evidence="10">
    <location>
        <begin position="157"/>
        <end position="177"/>
    </location>
</feature>
<evidence type="ECO:0000256" key="4">
    <source>
        <dbReference type="ARBA" id="ARBA00022692"/>
    </source>
</evidence>
<feature type="transmembrane region" description="Helical" evidence="10">
    <location>
        <begin position="510"/>
        <end position="530"/>
    </location>
</feature>
<evidence type="ECO:0000256" key="1">
    <source>
        <dbReference type="ARBA" id="ARBA00004141"/>
    </source>
</evidence>
<keyword evidence="4 10" id="KW-0812">Transmembrane</keyword>
<accession>A0A8H3FS31</accession>
<keyword evidence="5 10" id="KW-1133">Transmembrane helix</keyword>